<evidence type="ECO:0000313" key="4">
    <source>
        <dbReference type="Proteomes" id="UP000243006"/>
    </source>
</evidence>
<feature type="transmembrane region" description="Helical" evidence="2">
    <location>
        <begin position="6"/>
        <end position="29"/>
    </location>
</feature>
<keyword evidence="2" id="KW-0472">Membrane</keyword>
<dbReference type="AlphaFoldDB" id="A0A1Y3EK86"/>
<comment type="caution">
    <text evidence="3">The sequence shown here is derived from an EMBL/GenBank/DDBJ whole genome shotgun (WGS) entry which is preliminary data.</text>
</comment>
<sequence length="99" mass="11075">KHNSGVVSYIYHIGILLTLSFFLLFTILIDTWNSASFLNLTMSDNVGNNWTGGVQEEVSNEQQMSEQCKQANVLQGEDIQPSNDGVSAPAKKREKNEER</sequence>
<feature type="region of interest" description="Disordered" evidence="1">
    <location>
        <begin position="74"/>
        <end position="99"/>
    </location>
</feature>
<evidence type="ECO:0000256" key="1">
    <source>
        <dbReference type="SAM" id="MobiDB-lite"/>
    </source>
</evidence>
<proteinExistence type="predicted"/>
<keyword evidence="2" id="KW-1133">Transmembrane helix</keyword>
<gene>
    <name evidence="3" type="ORF">D917_08483</name>
</gene>
<name>A0A1Y3EK86_9BILA</name>
<dbReference type="Proteomes" id="UP000243006">
    <property type="component" value="Unassembled WGS sequence"/>
</dbReference>
<keyword evidence="2" id="KW-0812">Transmembrane</keyword>
<organism evidence="3 4">
    <name type="scientific">Trichinella nativa</name>
    <dbReference type="NCBI Taxonomy" id="6335"/>
    <lineage>
        <taxon>Eukaryota</taxon>
        <taxon>Metazoa</taxon>
        <taxon>Ecdysozoa</taxon>
        <taxon>Nematoda</taxon>
        <taxon>Enoplea</taxon>
        <taxon>Dorylaimia</taxon>
        <taxon>Trichinellida</taxon>
        <taxon>Trichinellidae</taxon>
        <taxon>Trichinella</taxon>
    </lineage>
</organism>
<reference evidence="3 4" key="1">
    <citation type="submission" date="2015-04" db="EMBL/GenBank/DDBJ databases">
        <title>Draft genome of the roundworm Trichinella nativa.</title>
        <authorList>
            <person name="Mitreva M."/>
        </authorList>
    </citation>
    <scope>NUCLEOTIDE SEQUENCE [LARGE SCALE GENOMIC DNA]</scope>
    <source>
        <strain evidence="3 4">ISS45</strain>
    </source>
</reference>
<evidence type="ECO:0000256" key="2">
    <source>
        <dbReference type="SAM" id="Phobius"/>
    </source>
</evidence>
<protein>
    <submittedName>
        <fullName evidence="3">Uncharacterized protein</fullName>
    </submittedName>
</protein>
<evidence type="ECO:0000313" key="3">
    <source>
        <dbReference type="EMBL" id="OUC45385.1"/>
    </source>
</evidence>
<feature type="non-terminal residue" evidence="3">
    <location>
        <position position="1"/>
    </location>
</feature>
<dbReference type="EMBL" id="LVZM01009758">
    <property type="protein sequence ID" value="OUC45385.1"/>
    <property type="molecule type" value="Genomic_DNA"/>
</dbReference>
<accession>A0A1Y3EK86</accession>